<keyword evidence="3" id="KW-1185">Reference proteome</keyword>
<evidence type="ECO:0000313" key="2">
    <source>
        <dbReference type="EMBL" id="GAK37305.1"/>
    </source>
</evidence>
<dbReference type="Proteomes" id="UP000027601">
    <property type="component" value="Unassembled WGS sequence"/>
</dbReference>
<dbReference type="Gene3D" id="1.20.1600.10">
    <property type="entry name" value="Outer membrane efflux proteins (OEP)"/>
    <property type="match status" value="1"/>
</dbReference>
<dbReference type="Pfam" id="PF02321">
    <property type="entry name" value="OEP"/>
    <property type="match status" value="1"/>
</dbReference>
<dbReference type="EMBL" id="BAJS01000017">
    <property type="protein sequence ID" value="GAK37305.1"/>
    <property type="molecule type" value="Genomic_DNA"/>
</dbReference>
<reference evidence="2 3" key="1">
    <citation type="journal article" date="2015" name="Microbes Environ.">
        <title>Distribution and evolution of nitrogen fixation genes in the phylum bacteroidetes.</title>
        <authorList>
            <person name="Inoue J."/>
            <person name="Oshima K."/>
            <person name="Suda W."/>
            <person name="Sakamoto M."/>
            <person name="Iino T."/>
            <person name="Noda S."/>
            <person name="Hongoh Y."/>
            <person name="Hattori M."/>
            <person name="Ohkuma M."/>
        </authorList>
    </citation>
    <scope>NUCLEOTIDE SEQUENCE [LARGE SCALE GENOMIC DNA]</scope>
    <source>
        <strain evidence="2 3">JCM 15093</strain>
    </source>
</reference>
<protein>
    <recommendedName>
        <fullName evidence="4">Outer membrane efflux protein</fullName>
    </recommendedName>
</protein>
<evidence type="ECO:0008006" key="4">
    <source>
        <dbReference type="Google" id="ProtNLM"/>
    </source>
</evidence>
<proteinExistence type="inferred from homology"/>
<gene>
    <name evidence="2" type="ORF">JCM15093_2548</name>
</gene>
<evidence type="ECO:0000313" key="3">
    <source>
        <dbReference type="Proteomes" id="UP000027601"/>
    </source>
</evidence>
<comment type="similarity">
    <text evidence="1">Belongs to the outer membrane factor (OMF) (TC 1.B.17) family.</text>
</comment>
<dbReference type="GO" id="GO:0015562">
    <property type="term" value="F:efflux transmembrane transporter activity"/>
    <property type="evidence" value="ECO:0007669"/>
    <property type="project" value="InterPro"/>
</dbReference>
<name>A0A069D4N7_9BACE</name>
<dbReference type="PANTHER" id="PTHR30203">
    <property type="entry name" value="OUTER MEMBRANE CATION EFFLUX PROTEIN"/>
    <property type="match status" value="1"/>
</dbReference>
<sequence length="386" mass="43896">MILAIWVSVPIFAQKSINTVLTSIEENNSTLKALRKTADAQKIENKTGIYLSNPEVEYNYLWGKPGNIGNRTDISVKQSFDIPTIIGMKNKVANVQNNLVELQYQSDRINILLEAKQYCIELIYYNALKQELDVRMKHAEMIAEGYKSRVKWGDTNKLEYNKVQLNLSTVQGEIARINVERETLLTQLKRLNGGTDVVLEESQYHNISLPVSFDDWFAQTTEKNPAVAYARQEIEASRKQVSLSKAMNLPTFSAGYMSEKVVGQKYQGVAFGISVPLWENKNRIKQAKSSVIAAQSREYDTRQSLYSKLQILYSRTAGLKMTADKYRQSLATVNNTDLLKKALDAGEISLLDYILEMGLYYNTVNQMLEAERDYQKAFAELSAFEL</sequence>
<dbReference type="eggNOG" id="COG1538">
    <property type="taxonomic scope" value="Bacteria"/>
</dbReference>
<evidence type="ECO:0000256" key="1">
    <source>
        <dbReference type="ARBA" id="ARBA00007613"/>
    </source>
</evidence>
<accession>A0A069D4N7</accession>
<comment type="caution">
    <text evidence="2">The sequence shown here is derived from an EMBL/GenBank/DDBJ whole genome shotgun (WGS) entry which is preliminary data.</text>
</comment>
<organism evidence="2 3">
    <name type="scientific">Bacteroides graminisolvens DSM 19988 = JCM 15093</name>
    <dbReference type="NCBI Taxonomy" id="1121097"/>
    <lineage>
        <taxon>Bacteria</taxon>
        <taxon>Pseudomonadati</taxon>
        <taxon>Bacteroidota</taxon>
        <taxon>Bacteroidia</taxon>
        <taxon>Bacteroidales</taxon>
        <taxon>Bacteroidaceae</taxon>
        <taxon>Bacteroides</taxon>
    </lineage>
</organism>
<dbReference type="STRING" id="1121097.GCA_000428125_00943"/>
<dbReference type="InterPro" id="IPR003423">
    <property type="entry name" value="OMP_efflux"/>
</dbReference>
<dbReference type="PANTHER" id="PTHR30203:SF24">
    <property type="entry name" value="BLR4935 PROTEIN"/>
    <property type="match status" value="1"/>
</dbReference>
<dbReference type="InterPro" id="IPR010131">
    <property type="entry name" value="MdtP/NodT-like"/>
</dbReference>
<dbReference type="SUPFAM" id="SSF56954">
    <property type="entry name" value="Outer membrane efflux proteins (OEP)"/>
    <property type="match status" value="1"/>
</dbReference>
<dbReference type="AlphaFoldDB" id="A0A069D4N7"/>